<comment type="caution">
    <text evidence="3">The sequence shown here is derived from an EMBL/GenBank/DDBJ whole genome shotgun (WGS) entry which is preliminary data.</text>
</comment>
<evidence type="ECO:0000256" key="1">
    <source>
        <dbReference type="SAM" id="MobiDB-lite"/>
    </source>
</evidence>
<dbReference type="Gene3D" id="3.30.450.180">
    <property type="match status" value="1"/>
</dbReference>
<dbReference type="SUPFAM" id="SSF47413">
    <property type="entry name" value="lambda repressor-like DNA-binding domains"/>
    <property type="match status" value="1"/>
</dbReference>
<proteinExistence type="predicted"/>
<name>A0A6L7F1E7_9ACTN</name>
<dbReference type="InterPro" id="IPR010982">
    <property type="entry name" value="Lambda_DNA-bd_dom_sf"/>
</dbReference>
<dbReference type="InterPro" id="IPR001387">
    <property type="entry name" value="Cro/C1-type_HTH"/>
</dbReference>
<gene>
    <name evidence="3" type="ORF">GRQ65_16825</name>
</gene>
<protein>
    <submittedName>
        <fullName evidence="3">Helix-turn-helix domain-containing protein</fullName>
    </submittedName>
</protein>
<dbReference type="AlphaFoldDB" id="A0A6L7F1E7"/>
<accession>A0A6L7F1E7</accession>
<dbReference type="PANTHER" id="PTHR35010">
    <property type="entry name" value="BLL4672 PROTEIN-RELATED"/>
    <property type="match status" value="1"/>
</dbReference>
<dbReference type="Pfam" id="PF17765">
    <property type="entry name" value="MLTR_LBD"/>
    <property type="match status" value="1"/>
</dbReference>
<dbReference type="InterPro" id="IPR041413">
    <property type="entry name" value="MLTR_LBD"/>
</dbReference>
<feature type="domain" description="HTH cro/C1-type" evidence="2">
    <location>
        <begin position="11"/>
        <end position="84"/>
    </location>
</feature>
<dbReference type="Proteomes" id="UP000473325">
    <property type="component" value="Unassembled WGS sequence"/>
</dbReference>
<evidence type="ECO:0000313" key="3">
    <source>
        <dbReference type="EMBL" id="MXG91215.1"/>
    </source>
</evidence>
<dbReference type="RefSeq" id="WP_160879151.1">
    <property type="nucleotide sequence ID" value="NZ_WUEK01000011.1"/>
</dbReference>
<keyword evidence="4" id="KW-1185">Reference proteome</keyword>
<dbReference type="Gene3D" id="1.10.260.40">
    <property type="entry name" value="lambda repressor-like DNA-binding domains"/>
    <property type="match status" value="1"/>
</dbReference>
<sequence>MTTGGDTLAAFLRSRRDRLTPSRAGIDPWPGARRVPGLRKEEVAWLAGLSTDHYSRIEQGRQRHLSPQVRTAIARALRLDEVEAAHFGALADAAAAPGGARRSPVEAQRADPGMLRLMTALGHVPVLLLGHRGEVLARNALLAAVLDAPLPVGTSFPRWLLTDPRAREVIVNWEDFAEAAVGGLRLELGRRPHDDRLRETVEELRAGDPDVARWWDDHAVSDRTSLVKHVRHEVAGPMQFEIETVAGPHDPDQRLVVYTVQPGSATARALGLLAGWSGSQPAAGQAPVRTTAAGRPPSARPRRWPG</sequence>
<dbReference type="EMBL" id="WUEK01000011">
    <property type="protein sequence ID" value="MXG91215.1"/>
    <property type="molecule type" value="Genomic_DNA"/>
</dbReference>
<feature type="region of interest" description="Disordered" evidence="1">
    <location>
        <begin position="278"/>
        <end position="306"/>
    </location>
</feature>
<dbReference type="PANTHER" id="PTHR35010:SF2">
    <property type="entry name" value="BLL4672 PROTEIN"/>
    <property type="match status" value="1"/>
</dbReference>
<evidence type="ECO:0000313" key="4">
    <source>
        <dbReference type="Proteomes" id="UP000473325"/>
    </source>
</evidence>
<dbReference type="GO" id="GO:0003677">
    <property type="term" value="F:DNA binding"/>
    <property type="evidence" value="ECO:0007669"/>
    <property type="project" value="InterPro"/>
</dbReference>
<reference evidence="3 4" key="1">
    <citation type="submission" date="2019-12" db="EMBL/GenBank/DDBJ databases">
        <authorList>
            <person name="Kun Z."/>
        </authorList>
    </citation>
    <scope>NUCLEOTIDE SEQUENCE [LARGE SCALE GENOMIC DNA]</scope>
    <source>
        <strain evidence="3 4">YIM 123512</strain>
    </source>
</reference>
<organism evidence="3 4">
    <name type="scientific">Nocardioides flavescens</name>
    <dbReference type="NCBI Taxonomy" id="2691959"/>
    <lineage>
        <taxon>Bacteria</taxon>
        <taxon>Bacillati</taxon>
        <taxon>Actinomycetota</taxon>
        <taxon>Actinomycetes</taxon>
        <taxon>Propionibacteriales</taxon>
        <taxon>Nocardioidaceae</taxon>
        <taxon>Nocardioides</taxon>
    </lineage>
</organism>
<dbReference type="SMART" id="SM00530">
    <property type="entry name" value="HTH_XRE"/>
    <property type="match status" value="1"/>
</dbReference>
<dbReference type="Pfam" id="PF13560">
    <property type="entry name" value="HTH_31"/>
    <property type="match status" value="1"/>
</dbReference>
<dbReference type="CDD" id="cd00093">
    <property type="entry name" value="HTH_XRE"/>
    <property type="match status" value="1"/>
</dbReference>
<evidence type="ECO:0000259" key="2">
    <source>
        <dbReference type="SMART" id="SM00530"/>
    </source>
</evidence>